<reference evidence="10 11" key="1">
    <citation type="submission" date="2021-01" db="EMBL/GenBank/DDBJ databases">
        <title>Prevotella A2931 sp. nov.</title>
        <authorList>
            <person name="Buhl M."/>
            <person name="Oberhettinger P."/>
        </authorList>
    </citation>
    <scope>NUCLEOTIDE SEQUENCE [LARGE SCALE GENOMIC DNA]</scope>
    <source>
        <strain evidence="10 11">A2931</strain>
    </source>
</reference>
<keyword evidence="2 7" id="KW-0813">Transport</keyword>
<evidence type="ECO:0000256" key="2">
    <source>
        <dbReference type="ARBA" id="ARBA00022448"/>
    </source>
</evidence>
<comment type="caution">
    <text evidence="10">The sequence shown here is derived from an EMBL/GenBank/DDBJ whole genome shotgun (WGS) entry which is preliminary data.</text>
</comment>
<comment type="subcellular location">
    <subcellularLocation>
        <location evidence="1 7">Cell outer membrane</location>
        <topology evidence="1 7">Multi-pass membrane protein</topology>
    </subcellularLocation>
</comment>
<dbReference type="InterPro" id="IPR023997">
    <property type="entry name" value="TonB-dep_OMP_SusC/RagA_CS"/>
</dbReference>
<dbReference type="EMBL" id="JAERMS010000027">
    <property type="protein sequence ID" value="MBO1363807.1"/>
    <property type="molecule type" value="Genomic_DNA"/>
</dbReference>
<accession>A0ABS3M6J8</accession>
<dbReference type="PROSITE" id="PS52016">
    <property type="entry name" value="TONB_DEPENDENT_REC_3"/>
    <property type="match status" value="1"/>
</dbReference>
<dbReference type="InterPro" id="IPR012910">
    <property type="entry name" value="Plug_dom"/>
</dbReference>
<keyword evidence="4 7" id="KW-0812">Transmembrane</keyword>
<feature type="chain" id="PRO_5046699535" evidence="8">
    <location>
        <begin position="22"/>
        <end position="1026"/>
    </location>
</feature>
<dbReference type="InterPro" id="IPR008969">
    <property type="entry name" value="CarboxyPept-like_regulatory"/>
</dbReference>
<gene>
    <name evidence="10" type="ORF">JHU38_08505</name>
</gene>
<evidence type="ECO:0000256" key="6">
    <source>
        <dbReference type="ARBA" id="ARBA00023237"/>
    </source>
</evidence>
<evidence type="ECO:0000259" key="9">
    <source>
        <dbReference type="Pfam" id="PF07715"/>
    </source>
</evidence>
<dbReference type="Gene3D" id="2.170.130.10">
    <property type="entry name" value="TonB-dependent receptor, plug domain"/>
    <property type="match status" value="1"/>
</dbReference>
<protein>
    <submittedName>
        <fullName evidence="10">TonB-dependent receptor</fullName>
    </submittedName>
</protein>
<keyword evidence="11" id="KW-1185">Reference proteome</keyword>
<keyword evidence="10" id="KW-0675">Receptor</keyword>
<dbReference type="InterPro" id="IPR039426">
    <property type="entry name" value="TonB-dep_rcpt-like"/>
</dbReference>
<keyword evidence="5 7" id="KW-0472">Membrane</keyword>
<dbReference type="Gene3D" id="2.60.40.1120">
    <property type="entry name" value="Carboxypeptidase-like, regulatory domain"/>
    <property type="match status" value="1"/>
</dbReference>
<organism evidence="10 11">
    <name type="scientific">Prevotella illustrans</name>
    <dbReference type="NCBI Taxonomy" id="2800387"/>
    <lineage>
        <taxon>Bacteria</taxon>
        <taxon>Pseudomonadati</taxon>
        <taxon>Bacteroidota</taxon>
        <taxon>Bacteroidia</taxon>
        <taxon>Bacteroidales</taxon>
        <taxon>Prevotellaceae</taxon>
        <taxon>Prevotella</taxon>
    </lineage>
</organism>
<comment type="similarity">
    <text evidence="7">Belongs to the TonB-dependent receptor family.</text>
</comment>
<dbReference type="Gene3D" id="2.40.170.20">
    <property type="entry name" value="TonB-dependent receptor, beta-barrel domain"/>
    <property type="match status" value="1"/>
</dbReference>
<keyword evidence="8" id="KW-0732">Signal</keyword>
<name>A0ABS3M6J8_9BACT</name>
<dbReference type="Pfam" id="PF07715">
    <property type="entry name" value="Plug"/>
    <property type="match status" value="1"/>
</dbReference>
<dbReference type="SUPFAM" id="SSF49464">
    <property type="entry name" value="Carboxypeptidase regulatory domain-like"/>
    <property type="match status" value="1"/>
</dbReference>
<proteinExistence type="inferred from homology"/>
<dbReference type="NCBIfam" id="TIGR04056">
    <property type="entry name" value="OMP_RagA_SusC"/>
    <property type="match status" value="1"/>
</dbReference>
<evidence type="ECO:0000313" key="11">
    <source>
        <dbReference type="Proteomes" id="UP000664265"/>
    </source>
</evidence>
<dbReference type="Pfam" id="PF13715">
    <property type="entry name" value="CarbopepD_reg_2"/>
    <property type="match status" value="1"/>
</dbReference>
<keyword evidence="3 7" id="KW-1134">Transmembrane beta strand</keyword>
<evidence type="ECO:0000256" key="1">
    <source>
        <dbReference type="ARBA" id="ARBA00004571"/>
    </source>
</evidence>
<dbReference type="Proteomes" id="UP000664265">
    <property type="component" value="Unassembled WGS sequence"/>
</dbReference>
<dbReference type="SUPFAM" id="SSF56935">
    <property type="entry name" value="Porins"/>
    <property type="match status" value="1"/>
</dbReference>
<evidence type="ECO:0000256" key="7">
    <source>
        <dbReference type="PROSITE-ProRule" id="PRU01360"/>
    </source>
</evidence>
<sequence>MKKVKLFLLCLLLATVSAAFAQKQTVKGHVVDDKGEPVIGAVVKTADGKVAGVTDADGNFSISLPKGKGDITVSAIGLKETRYTVMPGHAVTVKMGMDEKMLDELVVVGYGTQKKSSLTSSIEVIKGDDLTKLPTTNIDQALAGQVAGLSVMTQTGDPGSPRESVLNIRAVTGATASPLLVIDGVPRFSDNTSEGEQRLSDLNPDDIESISVLKDAAAAAVYGVRAANGVILITTKRSKSEGRVRINYRGQYNVTEATQLPKFLNSYEYAKLYNRAVEGESRYEPFTNEELEMLRTQSNPDQLANSNMLDYLKKHGSSTMHNLSLSGGNKFVRYYISGAYSNNTGLYSGTGTRRLNYSTKLDATLAQGLTLSLDFTGVRSHNKNTNYSTIEQAYQYDPTQPLVLSNGELASVSGGNPLISVFGRGGYVENTINMHTLSTRLTWELPWIKGLSVYGKFTSDNNDSYQDRFKKPVALYKYDKKTQQIMVEKNSIYPNAKISMYNQDQFMDNNLYELGLNYNQTFGRHHVTGLLVGNYQEYRHRTLYATNNNLPGIYPEIFGNATQADAHGNKNKIQRQSFVGRATYGFANRYFAEFNFRVDGSVKFHPDHRWAFFPSFSASWIMSNEPFFKSWRQSVVSNVKMRASTGLLGRDGGISDYSYLLTYIYSPGNGYNIGGVHLPSVQPNGSYPNPELEWEKSRDYNLGLDLGFWDNRFGITFEYYWRYRTNLITAAPGYLYPHSTGVAGVPNMNYGKIKAWGYDLTVTHRNTVGRDFRYNVDFTLSMGRDRIIDYGDETNELENLRRKGLSTGDIFLYEADGLFQTQEEIDHYKLDQNGSWQGKNYGIKPGDIKYKDQNDDNVLDDKDLIHVKASAYPDFNYGLKLGAEWKGFFFNTMFQGVAGYKQYISDNYSLENGTLQRFQDYHLTDTWTPENPNAAYPRVKITPSSDNNRLKSTFWLRDNSFVRWRYINIGYRLPQAWLKHLAVSTVQVAFTAGNLHTWSKLKHMDPESHMGYPIQRSYGFNVNIGF</sequence>
<dbReference type="InterPro" id="IPR036942">
    <property type="entry name" value="Beta-barrel_TonB_sf"/>
</dbReference>
<evidence type="ECO:0000313" key="10">
    <source>
        <dbReference type="EMBL" id="MBO1363807.1"/>
    </source>
</evidence>
<keyword evidence="6 7" id="KW-0998">Cell outer membrane</keyword>
<evidence type="ECO:0000256" key="4">
    <source>
        <dbReference type="ARBA" id="ARBA00022692"/>
    </source>
</evidence>
<evidence type="ECO:0000256" key="5">
    <source>
        <dbReference type="ARBA" id="ARBA00023136"/>
    </source>
</evidence>
<feature type="domain" description="TonB-dependent receptor plug" evidence="9">
    <location>
        <begin position="115"/>
        <end position="230"/>
    </location>
</feature>
<dbReference type="InterPro" id="IPR023996">
    <property type="entry name" value="TonB-dep_OMP_SusC/RagA"/>
</dbReference>
<evidence type="ECO:0000256" key="3">
    <source>
        <dbReference type="ARBA" id="ARBA00022452"/>
    </source>
</evidence>
<evidence type="ECO:0000256" key="8">
    <source>
        <dbReference type="SAM" id="SignalP"/>
    </source>
</evidence>
<dbReference type="NCBIfam" id="TIGR04057">
    <property type="entry name" value="SusC_RagA_signa"/>
    <property type="match status" value="1"/>
</dbReference>
<dbReference type="InterPro" id="IPR037066">
    <property type="entry name" value="Plug_dom_sf"/>
</dbReference>
<dbReference type="RefSeq" id="WP_107581835.1">
    <property type="nucleotide sequence ID" value="NZ_JAERMS010000027.1"/>
</dbReference>
<feature type="signal peptide" evidence="8">
    <location>
        <begin position="1"/>
        <end position="21"/>
    </location>
</feature>